<reference evidence="7 8" key="1">
    <citation type="journal article" date="2011" name="J. Bacteriol.">
        <title>Genome sequence of Haloplasma contractile, an unusual contractile bacterium from a deep-sea anoxic brine lake.</title>
        <authorList>
            <person name="Antunes A."/>
            <person name="Alam I."/>
            <person name="El Dorry H."/>
            <person name="Siam R."/>
            <person name="Robertson A."/>
            <person name="Bajic V.B."/>
            <person name="Stingl U."/>
        </authorList>
    </citation>
    <scope>NUCLEOTIDE SEQUENCE [LARGE SCALE GENOMIC DNA]</scope>
    <source>
        <strain evidence="7 8">SSD-17B</strain>
    </source>
</reference>
<dbReference type="PANTHER" id="PTHR43649:SF33">
    <property type="entry name" value="POLYGALACTURONAN_RHAMNOGALACTURONAN-BINDING PROTEIN YTCQ"/>
    <property type="match status" value="1"/>
</dbReference>
<dbReference type="Proteomes" id="UP000005707">
    <property type="component" value="Unassembled WGS sequence"/>
</dbReference>
<keyword evidence="8" id="KW-1185">Reference proteome</keyword>
<evidence type="ECO:0000313" key="7">
    <source>
        <dbReference type="EMBL" id="ERJ11887.1"/>
    </source>
</evidence>
<dbReference type="eggNOG" id="COG1653">
    <property type="taxonomic scope" value="Bacteria"/>
</dbReference>
<dbReference type="EMBL" id="AFNU02000007">
    <property type="protein sequence ID" value="ERJ11887.1"/>
    <property type="molecule type" value="Genomic_DNA"/>
</dbReference>
<dbReference type="RefSeq" id="WP_008824492.1">
    <property type="nucleotide sequence ID" value="NZ_AFNU02000007.1"/>
</dbReference>
<dbReference type="Gene3D" id="3.40.190.10">
    <property type="entry name" value="Periplasmic binding protein-like II"/>
    <property type="match status" value="1"/>
</dbReference>
<keyword evidence="1" id="KW-1003">Cell membrane</keyword>
<dbReference type="InParanoid" id="F7PRN3"/>
<dbReference type="Pfam" id="PF01547">
    <property type="entry name" value="SBP_bac_1"/>
    <property type="match status" value="1"/>
</dbReference>
<evidence type="ECO:0000256" key="4">
    <source>
        <dbReference type="ARBA" id="ARBA00023139"/>
    </source>
</evidence>
<evidence type="ECO:0000256" key="1">
    <source>
        <dbReference type="ARBA" id="ARBA00022475"/>
    </source>
</evidence>
<reference evidence="7 8" key="2">
    <citation type="journal article" date="2013" name="PLoS ONE">
        <title>INDIGO - INtegrated Data Warehouse of MIcrobial GenOmes with Examples from the Red Sea Extremophiles.</title>
        <authorList>
            <person name="Alam I."/>
            <person name="Antunes A."/>
            <person name="Kamau A.A."/>
            <person name="Ba Alawi W."/>
            <person name="Kalkatawi M."/>
            <person name="Stingl U."/>
            <person name="Bajic V.B."/>
        </authorList>
    </citation>
    <scope>NUCLEOTIDE SEQUENCE [LARGE SCALE GENOMIC DNA]</scope>
    <source>
        <strain evidence="7 8">SSD-17B</strain>
    </source>
</reference>
<name>F7PRN3_9MOLU</name>
<evidence type="ECO:0000256" key="5">
    <source>
        <dbReference type="ARBA" id="ARBA00023288"/>
    </source>
</evidence>
<keyword evidence="3" id="KW-0472">Membrane</keyword>
<organism evidence="7 8">
    <name type="scientific">Haloplasma contractile SSD-17B</name>
    <dbReference type="NCBI Taxonomy" id="1033810"/>
    <lineage>
        <taxon>Bacteria</taxon>
        <taxon>Bacillati</taxon>
        <taxon>Mycoplasmatota</taxon>
        <taxon>Mollicutes</taxon>
        <taxon>Haloplasmatales</taxon>
        <taxon>Haloplasmataceae</taxon>
        <taxon>Haloplasma</taxon>
    </lineage>
</organism>
<evidence type="ECO:0000256" key="2">
    <source>
        <dbReference type="ARBA" id="ARBA00022729"/>
    </source>
</evidence>
<proteinExistence type="predicted"/>
<dbReference type="AlphaFoldDB" id="F7PRN3"/>
<dbReference type="InterPro" id="IPR006059">
    <property type="entry name" value="SBP"/>
</dbReference>
<dbReference type="STRING" id="1033810.HLPCO_002127"/>
<sequence>MKKILALVVVFAFALTLSACNKDDNKLVIWSFTDELEAQGDIEYWEEMYSEKYDGMEIEYVVVDTADYMTKIKPVLKSGKGAPDVFTGELDMIKNFMEAGYMADLEKMMKDDEDIDFDAVEADFIPYVWQSGQDADGTLRGLSWQSTPGAVFFRADLAELVWPNWDTVTPSDNAPSDVATDADGTYQFIYDFMSYEKFNSKEQLVTTAQEVVDSGQNIKLFPDEQAIRFFAQGENPKSWLKDGSINPERMYDQIEYMEIAKDFYSDDTASAFTINAGEWSPEWFGGISGPVSPVDSDTEYQIMSYTLPTWGLFHVMEPSSMVKDDDGNVTSTYGDWRLASGPNSYYWGGTFLGVYTNSEKKDAAYDFIKSMTLDTDRMLERARENGDVYSRISIMETISSEYSGNPFLGGQNHFDYFLPEAQKIDVSTVTKHDRQLDTLLGTYVEDYRTGEKTLEEALNEFYDEVEATLGEEYVTHDLPTAPRS</sequence>
<keyword evidence="4" id="KW-0564">Palmitate</keyword>
<comment type="caution">
    <text evidence="7">The sequence shown here is derived from an EMBL/GenBank/DDBJ whole genome shotgun (WGS) entry which is preliminary data.</text>
</comment>
<keyword evidence="2 6" id="KW-0732">Signal</keyword>
<gene>
    <name evidence="7" type="ORF">HLPCO_002127</name>
</gene>
<feature type="signal peptide" evidence="6">
    <location>
        <begin position="1"/>
        <end position="21"/>
    </location>
</feature>
<dbReference type="PANTHER" id="PTHR43649">
    <property type="entry name" value="ARABINOSE-BINDING PROTEIN-RELATED"/>
    <property type="match status" value="1"/>
</dbReference>
<evidence type="ECO:0000256" key="3">
    <source>
        <dbReference type="ARBA" id="ARBA00023136"/>
    </source>
</evidence>
<dbReference type="InterPro" id="IPR050490">
    <property type="entry name" value="Bact_solute-bd_prot1"/>
</dbReference>
<feature type="chain" id="PRO_5003366926" evidence="6">
    <location>
        <begin position="22"/>
        <end position="484"/>
    </location>
</feature>
<accession>F7PRN3</accession>
<keyword evidence="5" id="KW-0449">Lipoprotein</keyword>
<dbReference type="SUPFAM" id="SSF53850">
    <property type="entry name" value="Periplasmic binding protein-like II"/>
    <property type="match status" value="1"/>
</dbReference>
<dbReference type="PROSITE" id="PS51257">
    <property type="entry name" value="PROKAR_LIPOPROTEIN"/>
    <property type="match status" value="1"/>
</dbReference>
<evidence type="ECO:0000256" key="6">
    <source>
        <dbReference type="SAM" id="SignalP"/>
    </source>
</evidence>
<dbReference type="OrthoDB" id="55273at2"/>
<evidence type="ECO:0000313" key="8">
    <source>
        <dbReference type="Proteomes" id="UP000005707"/>
    </source>
</evidence>
<protein>
    <submittedName>
        <fullName evidence="7">Family 1 extracellular solute-binding protein</fullName>
    </submittedName>
</protein>